<name>A0A0B4E347_9CAUL</name>
<protein>
    <submittedName>
        <fullName evidence="1">Uncharacterized protein</fullName>
    </submittedName>
</protein>
<sequence length="67" mass="7420">MIDLSLAPVVIAIQSIKLAKRSDDIKLRGVDLESGQLVLITVRYLKPTTEPRDPISGLLLKLSLHTR</sequence>
<dbReference type="AlphaFoldDB" id="A0A0B4E347"/>
<gene>
    <name evidence="1" type="ORF">RM53_00030</name>
</gene>
<reference evidence="1 2" key="1">
    <citation type="submission" date="2014-12" db="EMBL/GenBank/DDBJ databases">
        <title>Genome sequencing of Brevundimonas nasdae TPW30.</title>
        <authorList>
            <person name="Tan P.W."/>
            <person name="Chan K.-G."/>
        </authorList>
    </citation>
    <scope>NUCLEOTIDE SEQUENCE [LARGE SCALE GENOMIC DNA]</scope>
    <source>
        <strain evidence="1 2">TPW30</strain>
    </source>
</reference>
<dbReference type="RefSeq" id="WP_039243595.1">
    <property type="nucleotide sequence ID" value="NZ_JWSY01000001.1"/>
</dbReference>
<evidence type="ECO:0000313" key="1">
    <source>
        <dbReference type="EMBL" id="KIC61013.1"/>
    </source>
</evidence>
<evidence type="ECO:0000313" key="2">
    <source>
        <dbReference type="Proteomes" id="UP000031166"/>
    </source>
</evidence>
<organism evidence="1 2">
    <name type="scientific">Brevundimonas nasdae</name>
    <dbReference type="NCBI Taxonomy" id="172043"/>
    <lineage>
        <taxon>Bacteria</taxon>
        <taxon>Pseudomonadati</taxon>
        <taxon>Pseudomonadota</taxon>
        <taxon>Alphaproteobacteria</taxon>
        <taxon>Caulobacterales</taxon>
        <taxon>Caulobacteraceae</taxon>
        <taxon>Brevundimonas</taxon>
    </lineage>
</organism>
<dbReference type="STRING" id="172043.RM53_00030"/>
<accession>A0A0B4E347</accession>
<dbReference type="EMBL" id="JWSY01000001">
    <property type="protein sequence ID" value="KIC61013.1"/>
    <property type="molecule type" value="Genomic_DNA"/>
</dbReference>
<comment type="caution">
    <text evidence="1">The sequence shown here is derived from an EMBL/GenBank/DDBJ whole genome shotgun (WGS) entry which is preliminary data.</text>
</comment>
<proteinExistence type="predicted"/>
<dbReference type="Proteomes" id="UP000031166">
    <property type="component" value="Unassembled WGS sequence"/>
</dbReference>